<dbReference type="InterPro" id="IPR032675">
    <property type="entry name" value="LRR_dom_sf"/>
</dbReference>
<sequence>MTSLIQVLKTPLALRSAHIIKRSLASTTNPTPSSTPTPQLDKQGPSTGYCFELTPEQREVQELARKFAREEIIPVAAHHDRTGEYPWELIKRAHSLGLMNGHIDAEFGGMGLSNFEGCLIAEELSYGCTGIGTAIEANGLGQSPVILAGNKDQKKKYLGRMVEEPLMCAYGVTEPGAGSDVANIKTKAEKKGDHYVLNGQKMWITNGGHANWYFVLARTNPDPKAPAHKALTGFIVDRDTPGVTPGRKEINMGQRASDTRGITFEDVLVPKENVLLGEGAGFKIAMGAFDQTRPPVAAGAVGLAQRAYDEALKYSLERKTFGVPIFKHQAVAFMLADMAIGIETSRLAWMRASWEVDQGRRNTYYASIAKALAGDVANKCATDAVQIFGGNGFNSEYPVEKLMRDAKIYQIYEGTAQIQRVIISRELIKRNLCSTAMPFKSILVDNTPYSLQDICLQSLGKYLNSANLLLGARDGLSLPTELCERLLQYQIQEDRDLDAQFVSIFEDTSCTRLKRVSLRLCTLKEPEAEILFRHELRELELIRMKVSTRVRRILNEYSQQLISLTVSECIDFFSQPVTELQITAPKLRKFVLQSVHIDSGHEFFSSLLRGFPNLAYLDLSECNYVGDLSCLLHCPNLSTLILYNVSGLQDAIEHICKLVSLRHLDISQSSDIRGRSNEKNGIYERPNQTLATLVESLPYLKCLDISGTNLAGTGVAEKTPSGNLATDIPGLRSRISNPLDMLGLYGTSHEACHRHHIPALCVTGDANEEQILAAGKAYIDRAEMMQGVLNDLYGIIRPETYQNPLAALDIILQAMENHLTESHIQISGSASLFYIVKSPERERSLLNVRIKQKTISVLLKAMDMHSDDPTMMRNGCLTLCQFKIPQDVLFSYERLILILLHVVGDHNQDDFVRRIAIYLLNSLACQVDGKFKQLVGSLGAIETMLQLIEEKLRRNVCDDVMEVAWSTMWNVTDETALNCKRFLRHSGMQFFLNCLKAFPNHPELLRNMMGLLGNVAEVEELRPQLMTSEFITVFSDLLYSTSDGIEVSYNAAGVLAHIASDGAECWKIKEPKREDVLNRIVTAIDRWDLDSKRNINYRSFEPILRLLDMDHTPQCQYWAVWALANLTRVYAEKYCRLLKEENGFQILEKLVARTTDDKVRRFAKNALEGSIEYLERNAMVSADEHSDDLEG</sequence>
<dbReference type="InterPro" id="IPR011989">
    <property type="entry name" value="ARM-like"/>
</dbReference>
<evidence type="ECO:0000256" key="14">
    <source>
        <dbReference type="SAM" id="MobiDB-lite"/>
    </source>
</evidence>
<evidence type="ECO:0000256" key="4">
    <source>
        <dbReference type="ARBA" id="ARBA00009347"/>
    </source>
</evidence>
<comment type="caution">
    <text evidence="16">The sequence shown here is derived from an EMBL/GenBank/DDBJ whole genome shotgun (WGS) entry which is preliminary data.</text>
</comment>
<comment type="pathway">
    <text evidence="3">Lipid metabolism; mitochondrial fatty acid beta-oxidation.</text>
</comment>
<dbReference type="InterPro" id="IPR016024">
    <property type="entry name" value="ARM-type_fold"/>
</dbReference>
<dbReference type="SUPFAM" id="SSF47203">
    <property type="entry name" value="Acyl-CoA dehydrogenase C-terminal domain-like"/>
    <property type="match status" value="1"/>
</dbReference>
<dbReference type="Gene3D" id="3.80.10.10">
    <property type="entry name" value="Ribonuclease Inhibitor"/>
    <property type="match status" value="1"/>
</dbReference>
<feature type="compositionally biased region" description="Low complexity" evidence="14">
    <location>
        <begin position="26"/>
        <end position="38"/>
    </location>
</feature>
<dbReference type="Pfam" id="PF02770">
    <property type="entry name" value="Acyl-CoA_dh_M"/>
    <property type="match status" value="1"/>
</dbReference>
<dbReference type="InterPro" id="IPR037069">
    <property type="entry name" value="AcylCoA_DH/ox_N_sf"/>
</dbReference>
<evidence type="ECO:0000256" key="5">
    <source>
        <dbReference type="ARBA" id="ARBA00012033"/>
    </source>
</evidence>
<dbReference type="PROSITE" id="PS00073">
    <property type="entry name" value="ACYL_COA_DH_2"/>
    <property type="match status" value="1"/>
</dbReference>
<dbReference type="Pfam" id="PF22964">
    <property type="entry name" value="ZER1-like_2nd"/>
    <property type="match status" value="1"/>
</dbReference>
<evidence type="ECO:0000256" key="1">
    <source>
        <dbReference type="ARBA" id="ARBA00001974"/>
    </source>
</evidence>
<gene>
    <name evidence="16" type="ORF">OUZ56_015908</name>
</gene>
<dbReference type="InterPro" id="IPR056845">
    <property type="entry name" value="LRR_Zer-1"/>
</dbReference>
<dbReference type="Pfam" id="PF00441">
    <property type="entry name" value="Acyl-CoA_dh_1"/>
    <property type="match status" value="1"/>
</dbReference>
<dbReference type="InterPro" id="IPR013786">
    <property type="entry name" value="AcylCoA_DH/ox_N"/>
</dbReference>
<dbReference type="InterPro" id="IPR034180">
    <property type="entry name" value="MCAD"/>
</dbReference>
<evidence type="ECO:0000313" key="17">
    <source>
        <dbReference type="Proteomes" id="UP001234178"/>
    </source>
</evidence>
<evidence type="ECO:0000256" key="6">
    <source>
        <dbReference type="ARBA" id="ARBA00022630"/>
    </source>
</evidence>
<name>A0ABR0AP41_9CRUS</name>
<dbReference type="EMBL" id="JAOYFB010000038">
    <property type="protein sequence ID" value="KAK4026884.1"/>
    <property type="molecule type" value="Genomic_DNA"/>
</dbReference>
<evidence type="ECO:0000256" key="8">
    <source>
        <dbReference type="ARBA" id="ARBA00022827"/>
    </source>
</evidence>
<dbReference type="PANTHER" id="PTHR12904:SF23">
    <property type="entry name" value="PROTEIN ZER-1 HOMOLOG"/>
    <property type="match status" value="1"/>
</dbReference>
<evidence type="ECO:0000256" key="10">
    <source>
        <dbReference type="ARBA" id="ARBA00022946"/>
    </source>
</evidence>
<keyword evidence="17" id="KW-1185">Reference proteome</keyword>
<evidence type="ECO:0000259" key="15">
    <source>
        <dbReference type="PROSITE" id="PS50225"/>
    </source>
</evidence>
<accession>A0ABR0AP41</accession>
<dbReference type="EC" id="1.3.8.7" evidence="5"/>
<comment type="similarity">
    <text evidence="4">Belongs to the acyl-CoA dehydrogenase family.</text>
</comment>
<evidence type="ECO:0000256" key="9">
    <source>
        <dbReference type="ARBA" id="ARBA00022832"/>
    </source>
</evidence>
<evidence type="ECO:0000256" key="7">
    <source>
        <dbReference type="ARBA" id="ARBA00022786"/>
    </source>
</evidence>
<dbReference type="SUPFAM" id="SSF56645">
    <property type="entry name" value="Acyl-CoA dehydrogenase NM domain-like"/>
    <property type="match status" value="1"/>
</dbReference>
<feature type="region of interest" description="Disordered" evidence="14">
    <location>
        <begin position="23"/>
        <end position="48"/>
    </location>
</feature>
<dbReference type="Gene3D" id="1.10.540.10">
    <property type="entry name" value="Acyl-CoA dehydrogenase/oxidase, N-terminal domain"/>
    <property type="match status" value="1"/>
</dbReference>
<keyword evidence="8" id="KW-0274">FAD</keyword>
<dbReference type="SUPFAM" id="SSF48371">
    <property type="entry name" value="ARM repeat"/>
    <property type="match status" value="1"/>
</dbReference>
<dbReference type="InterPro" id="IPR036250">
    <property type="entry name" value="AcylCo_DH-like_C"/>
</dbReference>
<keyword evidence="12" id="KW-0443">Lipid metabolism</keyword>
<evidence type="ECO:0000313" key="16">
    <source>
        <dbReference type="EMBL" id="KAK4026884.1"/>
    </source>
</evidence>
<comment type="subcellular location">
    <subcellularLocation>
        <location evidence="2">Mitochondrion matrix</location>
    </subcellularLocation>
</comment>
<dbReference type="Proteomes" id="UP001234178">
    <property type="component" value="Unassembled WGS sequence"/>
</dbReference>
<keyword evidence="6" id="KW-0285">Flavoprotein</keyword>
<keyword evidence="9" id="KW-0276">Fatty acid metabolism</keyword>
<dbReference type="PROSITE" id="PS50225">
    <property type="entry name" value="SOCS"/>
    <property type="match status" value="1"/>
</dbReference>
<keyword evidence="10" id="KW-0809">Transit peptide</keyword>
<evidence type="ECO:0000256" key="13">
    <source>
        <dbReference type="ARBA" id="ARBA00023128"/>
    </source>
</evidence>
<dbReference type="InterPro" id="IPR055142">
    <property type="entry name" value="ZER1-like_C"/>
</dbReference>
<organism evidence="16 17">
    <name type="scientific">Daphnia magna</name>
    <dbReference type="NCBI Taxonomy" id="35525"/>
    <lineage>
        <taxon>Eukaryota</taxon>
        <taxon>Metazoa</taxon>
        <taxon>Ecdysozoa</taxon>
        <taxon>Arthropoda</taxon>
        <taxon>Crustacea</taxon>
        <taxon>Branchiopoda</taxon>
        <taxon>Diplostraca</taxon>
        <taxon>Cladocera</taxon>
        <taxon>Anomopoda</taxon>
        <taxon>Daphniidae</taxon>
        <taxon>Daphnia</taxon>
    </lineage>
</organism>
<protein>
    <recommendedName>
        <fullName evidence="5">medium-chain acyl-CoA dehydrogenase</fullName>
        <ecNumber evidence="5">1.3.8.7</ecNumber>
    </recommendedName>
</protein>
<keyword evidence="11" id="KW-0560">Oxidoreductase</keyword>
<dbReference type="InterPro" id="IPR001496">
    <property type="entry name" value="SOCS_box"/>
</dbReference>
<keyword evidence="13" id="KW-0496">Mitochondrion</keyword>
<keyword evidence="7" id="KW-0833">Ubl conjugation pathway</keyword>
<evidence type="ECO:0000256" key="3">
    <source>
        <dbReference type="ARBA" id="ARBA00005198"/>
    </source>
</evidence>
<dbReference type="CDD" id="cd01157">
    <property type="entry name" value="MCAD"/>
    <property type="match status" value="1"/>
</dbReference>
<dbReference type="InterPro" id="IPR051341">
    <property type="entry name" value="Zyg-11_UBL_adapter"/>
</dbReference>
<feature type="domain" description="SOCS box" evidence="15">
    <location>
        <begin position="443"/>
        <end position="492"/>
    </location>
</feature>
<dbReference type="InterPro" id="IPR046373">
    <property type="entry name" value="Acyl-CoA_Oxase/DH_mid-dom_sf"/>
</dbReference>
<dbReference type="InterPro" id="IPR006089">
    <property type="entry name" value="Acyl-CoA_DH_CS"/>
</dbReference>
<dbReference type="InterPro" id="IPR006091">
    <property type="entry name" value="Acyl-CoA_Oxase/DH_mid-dom"/>
</dbReference>
<dbReference type="InterPro" id="IPR009075">
    <property type="entry name" value="AcylCo_DH/oxidase_C"/>
</dbReference>
<reference evidence="16 17" key="1">
    <citation type="journal article" date="2023" name="Nucleic Acids Res.">
        <title>The hologenome of Daphnia magna reveals possible DNA methylation and microbiome-mediated evolution of the host genome.</title>
        <authorList>
            <person name="Chaturvedi A."/>
            <person name="Li X."/>
            <person name="Dhandapani V."/>
            <person name="Marshall H."/>
            <person name="Kissane S."/>
            <person name="Cuenca-Cambronero M."/>
            <person name="Asole G."/>
            <person name="Calvet F."/>
            <person name="Ruiz-Romero M."/>
            <person name="Marangio P."/>
            <person name="Guigo R."/>
            <person name="Rago D."/>
            <person name="Mirbahai L."/>
            <person name="Eastwood N."/>
            <person name="Colbourne J.K."/>
            <person name="Zhou J."/>
            <person name="Mallon E."/>
            <person name="Orsini L."/>
        </authorList>
    </citation>
    <scope>NUCLEOTIDE SEQUENCE [LARGE SCALE GENOMIC DNA]</scope>
    <source>
        <strain evidence="16">LRV0_1</strain>
    </source>
</reference>
<dbReference type="Gene3D" id="1.25.10.10">
    <property type="entry name" value="Leucine-rich Repeat Variant"/>
    <property type="match status" value="1"/>
</dbReference>
<dbReference type="PANTHER" id="PTHR12904">
    <property type="match status" value="1"/>
</dbReference>
<proteinExistence type="inferred from homology"/>
<dbReference type="Gene3D" id="2.40.110.10">
    <property type="entry name" value="Butyryl-CoA Dehydrogenase, subunit A, domain 2"/>
    <property type="match status" value="1"/>
</dbReference>
<dbReference type="Pfam" id="PF02771">
    <property type="entry name" value="Acyl-CoA_dh_N"/>
    <property type="match status" value="1"/>
</dbReference>
<dbReference type="InterPro" id="IPR009100">
    <property type="entry name" value="AcylCoA_DH/oxidase_NM_dom_sf"/>
</dbReference>
<comment type="cofactor">
    <cofactor evidence="1">
        <name>FAD</name>
        <dbReference type="ChEBI" id="CHEBI:57692"/>
    </cofactor>
</comment>
<dbReference type="SUPFAM" id="SSF52047">
    <property type="entry name" value="RNI-like"/>
    <property type="match status" value="1"/>
</dbReference>
<dbReference type="Gene3D" id="1.20.140.10">
    <property type="entry name" value="Butyryl-CoA Dehydrogenase, subunit A, domain 3"/>
    <property type="match status" value="1"/>
</dbReference>
<evidence type="ECO:0000256" key="2">
    <source>
        <dbReference type="ARBA" id="ARBA00004305"/>
    </source>
</evidence>
<evidence type="ECO:0000256" key="11">
    <source>
        <dbReference type="ARBA" id="ARBA00023002"/>
    </source>
</evidence>
<dbReference type="Pfam" id="PF25013">
    <property type="entry name" value="LRR_Zer-1"/>
    <property type="match status" value="1"/>
</dbReference>
<evidence type="ECO:0000256" key="12">
    <source>
        <dbReference type="ARBA" id="ARBA00023098"/>
    </source>
</evidence>